<name>A0A060AF17_9CAUD</name>
<dbReference type="EMBL" id="KJ804259">
    <property type="protein sequence ID" value="AIA64136.1"/>
    <property type="molecule type" value="Genomic_DNA"/>
</dbReference>
<reference evidence="1 2" key="1">
    <citation type="journal article" date="2014" name="Genome Announc.">
        <title>Complete Genome Sequence of a Staphylococcus epidermidis Bacteriophage Isolated from the Anterior Nares of Humans.</title>
        <authorList>
            <person name="Aswani V.H."/>
            <person name="Tremblay D.M."/>
            <person name="Moineau S."/>
            <person name="Shukla S.K."/>
        </authorList>
    </citation>
    <scope>NUCLEOTIDE SEQUENCE [LARGE SCALE GENOMIC DNA]</scope>
</reference>
<evidence type="ECO:0000313" key="2">
    <source>
        <dbReference type="Proteomes" id="UP000026999"/>
    </source>
</evidence>
<dbReference type="Proteomes" id="UP000026999">
    <property type="component" value="Segment"/>
</dbReference>
<proteinExistence type="predicted"/>
<organism evidence="1 2">
    <name type="scientific">Staphylococcus phage 6ec</name>
    <dbReference type="NCBI Taxonomy" id="1500386"/>
    <lineage>
        <taxon>Viruses</taxon>
        <taxon>Duplodnaviria</taxon>
        <taxon>Heunggongvirae</taxon>
        <taxon>Uroviricota</taxon>
        <taxon>Caudoviricetes</taxon>
        <taxon>Sextaecvirus</taxon>
        <taxon>Sextaecvirus sextaec</taxon>
    </lineage>
</organism>
<dbReference type="GeneID" id="19685851"/>
<dbReference type="KEGG" id="vg:19685851"/>
<dbReference type="OrthoDB" id="34128at10239"/>
<keyword evidence="2" id="KW-1185">Reference proteome</keyword>
<gene>
    <name evidence="1" type="ORF">PHAGE6E_110</name>
</gene>
<evidence type="ECO:0000313" key="1">
    <source>
        <dbReference type="EMBL" id="AIA64136.1"/>
    </source>
</evidence>
<sequence length="77" mass="8979">MAKIVDSRYSKYEAETTCSYDKELNRWIIYSSNIPHITRLCKIYDNVEIIEETKDGVPALVKVVLHEDLITFRSGKK</sequence>
<dbReference type="RefSeq" id="YP_009042615.1">
    <property type="nucleotide sequence ID" value="NC_024355.1"/>
</dbReference>
<protein>
    <submittedName>
        <fullName evidence="1">Uncharacterized protein</fullName>
    </submittedName>
</protein>
<accession>A0A060AF17</accession>